<proteinExistence type="predicted"/>
<dbReference type="AlphaFoldDB" id="A0A815XKN5"/>
<dbReference type="EMBL" id="CAJNOR010005358">
    <property type="protein sequence ID" value="CAF1558718.1"/>
    <property type="molecule type" value="Genomic_DNA"/>
</dbReference>
<accession>A0A815XKN5</accession>
<keyword evidence="3" id="KW-1185">Reference proteome</keyword>
<feature type="region of interest" description="Disordered" evidence="1">
    <location>
        <begin position="1"/>
        <end position="34"/>
    </location>
</feature>
<protein>
    <submittedName>
        <fullName evidence="2">Uncharacterized protein</fullName>
    </submittedName>
</protein>
<dbReference type="Proteomes" id="UP000663828">
    <property type="component" value="Unassembled WGS sequence"/>
</dbReference>
<name>A0A815XKN5_ADIRI</name>
<reference evidence="2" key="1">
    <citation type="submission" date="2021-02" db="EMBL/GenBank/DDBJ databases">
        <authorList>
            <person name="Nowell W R."/>
        </authorList>
    </citation>
    <scope>NUCLEOTIDE SEQUENCE</scope>
</reference>
<comment type="caution">
    <text evidence="2">The sequence shown here is derived from an EMBL/GenBank/DDBJ whole genome shotgun (WGS) entry which is preliminary data.</text>
</comment>
<evidence type="ECO:0000313" key="2">
    <source>
        <dbReference type="EMBL" id="CAF1558718.1"/>
    </source>
</evidence>
<organism evidence="2 3">
    <name type="scientific">Adineta ricciae</name>
    <name type="common">Rotifer</name>
    <dbReference type="NCBI Taxonomy" id="249248"/>
    <lineage>
        <taxon>Eukaryota</taxon>
        <taxon>Metazoa</taxon>
        <taxon>Spiralia</taxon>
        <taxon>Gnathifera</taxon>
        <taxon>Rotifera</taxon>
        <taxon>Eurotatoria</taxon>
        <taxon>Bdelloidea</taxon>
        <taxon>Adinetida</taxon>
        <taxon>Adinetidae</taxon>
        <taxon>Adineta</taxon>
    </lineage>
</organism>
<sequence>KHEKFEADRRKHGHHHFPPPPPPGAYGQYPSSQT</sequence>
<gene>
    <name evidence="2" type="ORF">XAT740_LOCUS43453</name>
</gene>
<feature type="non-terminal residue" evidence="2">
    <location>
        <position position="1"/>
    </location>
</feature>
<evidence type="ECO:0000256" key="1">
    <source>
        <dbReference type="SAM" id="MobiDB-lite"/>
    </source>
</evidence>
<evidence type="ECO:0000313" key="3">
    <source>
        <dbReference type="Proteomes" id="UP000663828"/>
    </source>
</evidence>